<evidence type="ECO:0000256" key="3">
    <source>
        <dbReference type="ARBA" id="ARBA00023163"/>
    </source>
</evidence>
<dbReference type="InterPro" id="IPR039422">
    <property type="entry name" value="MarR/SlyA-like"/>
</dbReference>
<comment type="caution">
    <text evidence="5">The sequence shown here is derived from an EMBL/GenBank/DDBJ whole genome shotgun (WGS) entry which is preliminary data.</text>
</comment>
<evidence type="ECO:0000313" key="5">
    <source>
        <dbReference type="EMBL" id="MBB4066350.1"/>
    </source>
</evidence>
<dbReference type="Gene3D" id="1.10.10.10">
    <property type="entry name" value="Winged helix-like DNA-binding domain superfamily/Winged helix DNA-binding domain"/>
    <property type="match status" value="1"/>
</dbReference>
<dbReference type="InterPro" id="IPR036388">
    <property type="entry name" value="WH-like_DNA-bd_sf"/>
</dbReference>
<dbReference type="RefSeq" id="WP_082657960.1">
    <property type="nucleotide sequence ID" value="NZ_JACIEZ010000008.1"/>
</dbReference>
<dbReference type="AlphaFoldDB" id="A0A7W6NLA5"/>
<dbReference type="PROSITE" id="PS50995">
    <property type="entry name" value="HTH_MARR_2"/>
    <property type="match status" value="1"/>
</dbReference>
<keyword evidence="3" id="KW-0804">Transcription</keyword>
<sequence length="175" mass="19071">MDRNVSERLVNLLGALAVGVNDRMHAAIAQTMQDGGGTVAALVAIGHAPGMTIEQLSRVLTITHGGAVRLVDRLLERGLVEKRPSRTDRRAFNLVLTPSAKQQREQVLEHRREALTWAVGHVPHEHLAAFESVAETLVAALASDPLSALTTCRYCDEKRCTSCPMETFGPIVMKQ</sequence>
<evidence type="ECO:0000256" key="1">
    <source>
        <dbReference type="ARBA" id="ARBA00023015"/>
    </source>
</evidence>
<evidence type="ECO:0000256" key="2">
    <source>
        <dbReference type="ARBA" id="ARBA00023125"/>
    </source>
</evidence>
<dbReference type="PANTHER" id="PTHR33164:SF43">
    <property type="entry name" value="HTH-TYPE TRANSCRIPTIONAL REPRESSOR YETL"/>
    <property type="match status" value="1"/>
</dbReference>
<feature type="domain" description="HTH marR-type" evidence="4">
    <location>
        <begin position="6"/>
        <end position="139"/>
    </location>
</feature>
<organism evidence="5 6">
    <name type="scientific">Gellertiella hungarica</name>
    <dbReference type="NCBI Taxonomy" id="1572859"/>
    <lineage>
        <taxon>Bacteria</taxon>
        <taxon>Pseudomonadati</taxon>
        <taxon>Pseudomonadota</taxon>
        <taxon>Alphaproteobacteria</taxon>
        <taxon>Hyphomicrobiales</taxon>
        <taxon>Rhizobiaceae</taxon>
        <taxon>Gellertiella</taxon>
    </lineage>
</organism>
<dbReference type="EMBL" id="JACIEZ010000008">
    <property type="protein sequence ID" value="MBB4066350.1"/>
    <property type="molecule type" value="Genomic_DNA"/>
</dbReference>
<dbReference type="Proteomes" id="UP000528286">
    <property type="component" value="Unassembled WGS sequence"/>
</dbReference>
<proteinExistence type="predicted"/>
<dbReference type="SMART" id="SM00347">
    <property type="entry name" value="HTH_MARR"/>
    <property type="match status" value="1"/>
</dbReference>
<keyword evidence="2 5" id="KW-0238">DNA-binding</keyword>
<dbReference type="GO" id="GO:0003677">
    <property type="term" value="F:DNA binding"/>
    <property type="evidence" value="ECO:0007669"/>
    <property type="project" value="UniProtKB-KW"/>
</dbReference>
<gene>
    <name evidence="5" type="ORF">GGR23_003565</name>
</gene>
<keyword evidence="1" id="KW-0805">Transcription regulation</keyword>
<dbReference type="InterPro" id="IPR023187">
    <property type="entry name" value="Tscrpt_reg_MarR-type_CS"/>
</dbReference>
<dbReference type="PROSITE" id="PS01117">
    <property type="entry name" value="HTH_MARR_1"/>
    <property type="match status" value="1"/>
</dbReference>
<dbReference type="PRINTS" id="PR00598">
    <property type="entry name" value="HTHMARR"/>
</dbReference>
<keyword evidence="6" id="KW-1185">Reference proteome</keyword>
<dbReference type="Pfam" id="PF12802">
    <property type="entry name" value="MarR_2"/>
    <property type="match status" value="1"/>
</dbReference>
<dbReference type="GO" id="GO:0003700">
    <property type="term" value="F:DNA-binding transcription factor activity"/>
    <property type="evidence" value="ECO:0007669"/>
    <property type="project" value="InterPro"/>
</dbReference>
<evidence type="ECO:0000313" key="6">
    <source>
        <dbReference type="Proteomes" id="UP000528286"/>
    </source>
</evidence>
<dbReference type="InterPro" id="IPR000835">
    <property type="entry name" value="HTH_MarR-typ"/>
</dbReference>
<accession>A0A7W6NLA5</accession>
<dbReference type="PANTHER" id="PTHR33164">
    <property type="entry name" value="TRANSCRIPTIONAL REGULATOR, MARR FAMILY"/>
    <property type="match status" value="1"/>
</dbReference>
<reference evidence="5 6" key="1">
    <citation type="submission" date="2020-08" db="EMBL/GenBank/DDBJ databases">
        <title>Genomic Encyclopedia of Type Strains, Phase IV (KMG-IV): sequencing the most valuable type-strain genomes for metagenomic binning, comparative biology and taxonomic classification.</title>
        <authorList>
            <person name="Goeker M."/>
        </authorList>
    </citation>
    <scope>NUCLEOTIDE SEQUENCE [LARGE SCALE GENOMIC DNA]</scope>
    <source>
        <strain evidence="5 6">DSM 29853</strain>
    </source>
</reference>
<dbReference type="SUPFAM" id="SSF46785">
    <property type="entry name" value="Winged helix' DNA-binding domain"/>
    <property type="match status" value="1"/>
</dbReference>
<dbReference type="InterPro" id="IPR036390">
    <property type="entry name" value="WH_DNA-bd_sf"/>
</dbReference>
<protein>
    <submittedName>
        <fullName evidence="5">DNA-binding MarR family transcriptional regulator</fullName>
    </submittedName>
</protein>
<dbReference type="GO" id="GO:0006950">
    <property type="term" value="P:response to stress"/>
    <property type="evidence" value="ECO:0007669"/>
    <property type="project" value="TreeGrafter"/>
</dbReference>
<name>A0A7W6NLA5_9HYPH</name>
<evidence type="ECO:0000259" key="4">
    <source>
        <dbReference type="PROSITE" id="PS50995"/>
    </source>
</evidence>